<evidence type="ECO:0000313" key="25">
    <source>
        <dbReference type="EMBL" id="KOX74259.1"/>
    </source>
</evidence>
<feature type="region of interest" description="Disordered" evidence="22">
    <location>
        <begin position="1483"/>
        <end position="1536"/>
    </location>
</feature>
<comment type="catalytic activity">
    <reaction evidence="19">
        <text>L-threonyl-[protein] + ATP = O-phospho-L-threonyl-[protein] + ADP + H(+)</text>
        <dbReference type="Rhea" id="RHEA:46608"/>
        <dbReference type="Rhea" id="RHEA-COMP:11060"/>
        <dbReference type="Rhea" id="RHEA-COMP:11605"/>
        <dbReference type="ChEBI" id="CHEBI:15378"/>
        <dbReference type="ChEBI" id="CHEBI:30013"/>
        <dbReference type="ChEBI" id="CHEBI:30616"/>
        <dbReference type="ChEBI" id="CHEBI:61977"/>
        <dbReference type="ChEBI" id="CHEBI:456216"/>
        <dbReference type="EC" id="2.7.11.1"/>
    </reaction>
</comment>
<keyword evidence="14 21" id="KW-0505">Motor protein</keyword>
<evidence type="ECO:0000256" key="6">
    <source>
        <dbReference type="ARBA" id="ARBA00022527"/>
    </source>
</evidence>
<evidence type="ECO:0000259" key="24">
    <source>
        <dbReference type="PROSITE" id="PS51456"/>
    </source>
</evidence>
<dbReference type="PANTHER" id="PTHR46256:SF2">
    <property type="entry name" value="NEITHER INACTIVATION NOR AFTERPOTENTIAL PROTEIN C"/>
    <property type="match status" value="1"/>
</dbReference>
<dbReference type="GO" id="GO:0005524">
    <property type="term" value="F:ATP binding"/>
    <property type="evidence" value="ECO:0007669"/>
    <property type="project" value="UniProtKB-UniRule"/>
</dbReference>
<comment type="subcellular location">
    <subcellularLocation>
        <location evidence="2">Cell projection</location>
    </subcellularLocation>
    <subcellularLocation>
        <location evidence="1">Cytoplasm</location>
        <location evidence="1">Cytoskeleton</location>
    </subcellularLocation>
</comment>
<dbReference type="PROSITE" id="PS50011">
    <property type="entry name" value="PROTEIN_KINASE_DOM"/>
    <property type="match status" value="1"/>
</dbReference>
<dbReference type="GO" id="GO:0004674">
    <property type="term" value="F:protein serine/threonine kinase activity"/>
    <property type="evidence" value="ECO:0007669"/>
    <property type="project" value="UniProtKB-KW"/>
</dbReference>
<dbReference type="SMART" id="SM00242">
    <property type="entry name" value="MYSc"/>
    <property type="match status" value="1"/>
</dbReference>
<dbReference type="InterPro" id="IPR020635">
    <property type="entry name" value="Tyr_kinase_cat_dom"/>
</dbReference>
<keyword evidence="15 21" id="KW-0009">Actin-binding</keyword>
<comment type="caution">
    <text evidence="21">Lacks conserved residue(s) required for the propagation of feature annotation.</text>
</comment>
<evidence type="ECO:0000256" key="22">
    <source>
        <dbReference type="SAM" id="MobiDB-lite"/>
    </source>
</evidence>
<dbReference type="InterPro" id="IPR008266">
    <property type="entry name" value="Tyr_kinase_AS"/>
</dbReference>
<feature type="domain" description="Myosin motor" evidence="24">
    <location>
        <begin position="366"/>
        <end position="1086"/>
    </location>
</feature>
<dbReference type="PROSITE" id="PS50096">
    <property type="entry name" value="IQ"/>
    <property type="match status" value="2"/>
</dbReference>
<dbReference type="EMBL" id="KQ435793">
    <property type="protein sequence ID" value="KOX74259.1"/>
    <property type="molecule type" value="Genomic_DNA"/>
</dbReference>
<keyword evidence="5" id="KW-0963">Cytoplasm</keyword>
<dbReference type="GO" id="GO:0004713">
    <property type="term" value="F:protein tyrosine kinase activity"/>
    <property type="evidence" value="ECO:0007669"/>
    <property type="project" value="InterPro"/>
</dbReference>
<keyword evidence="16" id="KW-0206">Cytoskeleton</keyword>
<dbReference type="OrthoDB" id="6108017at2759"/>
<evidence type="ECO:0000256" key="1">
    <source>
        <dbReference type="ARBA" id="ARBA00004245"/>
    </source>
</evidence>
<dbReference type="Gene3D" id="1.20.58.530">
    <property type="match status" value="1"/>
</dbReference>
<dbReference type="Gene3D" id="6.20.240.20">
    <property type="match status" value="1"/>
</dbReference>
<evidence type="ECO:0000256" key="11">
    <source>
        <dbReference type="ARBA" id="ARBA00022777"/>
    </source>
</evidence>
<organism evidence="25 26">
    <name type="scientific">Melipona quadrifasciata</name>
    <dbReference type="NCBI Taxonomy" id="166423"/>
    <lineage>
        <taxon>Eukaryota</taxon>
        <taxon>Metazoa</taxon>
        <taxon>Ecdysozoa</taxon>
        <taxon>Arthropoda</taxon>
        <taxon>Hexapoda</taxon>
        <taxon>Insecta</taxon>
        <taxon>Pterygota</taxon>
        <taxon>Neoptera</taxon>
        <taxon>Endopterygota</taxon>
        <taxon>Hymenoptera</taxon>
        <taxon>Apocrita</taxon>
        <taxon>Aculeata</taxon>
        <taxon>Apoidea</taxon>
        <taxon>Anthophila</taxon>
        <taxon>Apidae</taxon>
        <taxon>Melipona</taxon>
    </lineage>
</organism>
<dbReference type="SUPFAM" id="SSF56112">
    <property type="entry name" value="Protein kinase-like (PK-like)"/>
    <property type="match status" value="1"/>
</dbReference>
<feature type="compositionally biased region" description="Basic and acidic residues" evidence="22">
    <location>
        <begin position="1"/>
        <end position="11"/>
    </location>
</feature>
<dbReference type="SMART" id="SM00219">
    <property type="entry name" value="TyrKc"/>
    <property type="match status" value="1"/>
</dbReference>
<keyword evidence="18" id="KW-0844">Vision</keyword>
<feature type="region of interest" description="Disordered" evidence="22">
    <location>
        <begin position="1637"/>
        <end position="1679"/>
    </location>
</feature>
<keyword evidence="9" id="KW-0677">Repeat</keyword>
<evidence type="ECO:0000256" key="13">
    <source>
        <dbReference type="ARBA" id="ARBA00023123"/>
    </source>
</evidence>
<dbReference type="GO" id="GO:0007601">
    <property type="term" value="P:visual perception"/>
    <property type="evidence" value="ECO:0007669"/>
    <property type="project" value="UniProtKB-KW"/>
</dbReference>
<dbReference type="Gene3D" id="1.20.5.190">
    <property type="match status" value="1"/>
</dbReference>
<gene>
    <name evidence="25" type="ORF">WN51_13610</name>
</gene>
<dbReference type="Gene3D" id="1.10.510.10">
    <property type="entry name" value="Transferase(Phosphotransferase) domain 1"/>
    <property type="match status" value="1"/>
</dbReference>
<evidence type="ECO:0000256" key="3">
    <source>
        <dbReference type="ARBA" id="ARBA00006998"/>
    </source>
</evidence>
<evidence type="ECO:0000313" key="26">
    <source>
        <dbReference type="Proteomes" id="UP000053105"/>
    </source>
</evidence>
<keyword evidence="12 21" id="KW-0067">ATP-binding</keyword>
<comment type="similarity">
    <text evidence="3">In the C-terminal section; belongs to the TRAFAC class myosin-kinesin ATPase superfamily. Myosin family.</text>
</comment>
<dbReference type="Pfam" id="PF00063">
    <property type="entry name" value="Myosin_head"/>
    <property type="match status" value="1"/>
</dbReference>
<dbReference type="STRING" id="166423.A0A0M9A245"/>
<dbReference type="InterPro" id="IPR036961">
    <property type="entry name" value="Kinesin_motor_dom_sf"/>
</dbReference>
<feature type="compositionally biased region" description="Basic and acidic residues" evidence="22">
    <location>
        <begin position="1425"/>
        <end position="1436"/>
    </location>
</feature>
<dbReference type="Gene3D" id="1.10.10.820">
    <property type="match status" value="1"/>
</dbReference>
<feature type="compositionally biased region" description="Polar residues" evidence="22">
    <location>
        <begin position="1375"/>
        <end position="1386"/>
    </location>
</feature>
<protein>
    <recommendedName>
        <fullName evidence="4">non-specific serine/threonine protein kinase</fullName>
        <ecNumber evidence="4">2.7.11.1</ecNumber>
    </recommendedName>
</protein>
<evidence type="ECO:0000256" key="7">
    <source>
        <dbReference type="ARBA" id="ARBA00022606"/>
    </source>
</evidence>
<evidence type="ECO:0000256" key="12">
    <source>
        <dbReference type="ARBA" id="ARBA00022840"/>
    </source>
</evidence>
<name>A0A0M9A245_9HYME</name>
<feature type="binding site" evidence="21">
    <location>
        <begin position="459"/>
        <end position="466"/>
    </location>
    <ligand>
        <name>ATP</name>
        <dbReference type="ChEBI" id="CHEBI:30616"/>
    </ligand>
</feature>
<evidence type="ECO:0000256" key="15">
    <source>
        <dbReference type="ARBA" id="ARBA00023203"/>
    </source>
</evidence>
<dbReference type="GO" id="GO:0030832">
    <property type="term" value="P:regulation of actin filament length"/>
    <property type="evidence" value="ECO:0007669"/>
    <property type="project" value="TreeGrafter"/>
</dbReference>
<feature type="compositionally biased region" description="Polar residues" evidence="22">
    <location>
        <begin position="1408"/>
        <end position="1419"/>
    </location>
</feature>
<keyword evidence="7" id="KW-0716">Sensory transduction</keyword>
<dbReference type="PROSITE" id="PS51456">
    <property type="entry name" value="MYOSIN_MOTOR"/>
    <property type="match status" value="1"/>
</dbReference>
<evidence type="ECO:0000256" key="14">
    <source>
        <dbReference type="ARBA" id="ARBA00023175"/>
    </source>
</evidence>
<feature type="compositionally biased region" description="Polar residues" evidence="22">
    <location>
        <begin position="1351"/>
        <end position="1366"/>
    </location>
</feature>
<dbReference type="Gene3D" id="1.20.120.720">
    <property type="entry name" value="Myosin VI head, motor domain, U50 subdomain"/>
    <property type="match status" value="1"/>
</dbReference>
<comment type="catalytic activity">
    <reaction evidence="20">
        <text>L-seryl-[protein] + ATP = O-phospho-L-seryl-[protein] + ADP + H(+)</text>
        <dbReference type="Rhea" id="RHEA:17989"/>
        <dbReference type="Rhea" id="RHEA-COMP:9863"/>
        <dbReference type="Rhea" id="RHEA-COMP:11604"/>
        <dbReference type="ChEBI" id="CHEBI:15378"/>
        <dbReference type="ChEBI" id="CHEBI:29999"/>
        <dbReference type="ChEBI" id="CHEBI:30616"/>
        <dbReference type="ChEBI" id="CHEBI:83421"/>
        <dbReference type="ChEBI" id="CHEBI:456216"/>
        <dbReference type="EC" id="2.7.11.1"/>
    </reaction>
</comment>
<dbReference type="CDD" id="cd23767">
    <property type="entry name" value="IQCD"/>
    <property type="match status" value="1"/>
</dbReference>
<dbReference type="Gene3D" id="3.40.850.10">
    <property type="entry name" value="Kinesin motor domain"/>
    <property type="match status" value="1"/>
</dbReference>
<keyword evidence="26" id="KW-1185">Reference proteome</keyword>
<feature type="region of interest" description="Disordered" evidence="22">
    <location>
        <begin position="1264"/>
        <end position="1449"/>
    </location>
</feature>
<dbReference type="InterPro" id="IPR011009">
    <property type="entry name" value="Kinase-like_dom_sf"/>
</dbReference>
<keyword evidence="13 21" id="KW-0518">Myosin</keyword>
<evidence type="ECO:0000256" key="5">
    <source>
        <dbReference type="ARBA" id="ARBA00022490"/>
    </source>
</evidence>
<evidence type="ECO:0000256" key="2">
    <source>
        <dbReference type="ARBA" id="ARBA00004316"/>
    </source>
</evidence>
<dbReference type="Gene3D" id="3.30.200.20">
    <property type="entry name" value="Phosphorylase Kinase, domain 1"/>
    <property type="match status" value="1"/>
</dbReference>
<dbReference type="GO" id="GO:0042995">
    <property type="term" value="C:cell projection"/>
    <property type="evidence" value="ECO:0007669"/>
    <property type="project" value="UniProtKB-SubCell"/>
</dbReference>
<evidence type="ECO:0000256" key="10">
    <source>
        <dbReference type="ARBA" id="ARBA00022741"/>
    </source>
</evidence>
<dbReference type="GO" id="GO:0016459">
    <property type="term" value="C:myosin complex"/>
    <property type="evidence" value="ECO:0007669"/>
    <property type="project" value="UniProtKB-KW"/>
</dbReference>
<evidence type="ECO:0000256" key="16">
    <source>
        <dbReference type="ARBA" id="ARBA00023212"/>
    </source>
</evidence>
<dbReference type="PRINTS" id="PR00193">
    <property type="entry name" value="MYOSINHEAVY"/>
</dbReference>
<dbReference type="EC" id="2.7.11.1" evidence="4"/>
<proteinExistence type="inferred from homology"/>
<keyword evidence="6" id="KW-0723">Serine/threonine-protein kinase</keyword>
<dbReference type="Pfam" id="PF00612">
    <property type="entry name" value="IQ"/>
    <property type="match status" value="2"/>
</dbReference>
<reference evidence="25 26" key="1">
    <citation type="submission" date="2015-07" db="EMBL/GenBank/DDBJ databases">
        <title>The genome of Melipona quadrifasciata.</title>
        <authorList>
            <person name="Pan H."/>
            <person name="Kapheim K."/>
        </authorList>
    </citation>
    <scope>NUCLEOTIDE SEQUENCE [LARGE SCALE GENOMIC DNA]</scope>
    <source>
        <strain evidence="25">0111107301</strain>
        <tissue evidence="25">Whole body</tissue>
    </source>
</reference>
<evidence type="ECO:0000256" key="4">
    <source>
        <dbReference type="ARBA" id="ARBA00012513"/>
    </source>
</evidence>
<feature type="domain" description="Protein kinase" evidence="23">
    <location>
        <begin position="46"/>
        <end position="315"/>
    </location>
</feature>
<dbReference type="InterPro" id="IPR001609">
    <property type="entry name" value="Myosin_head_motor_dom-like"/>
</dbReference>
<evidence type="ECO:0000259" key="23">
    <source>
        <dbReference type="PROSITE" id="PS50011"/>
    </source>
</evidence>
<dbReference type="PANTHER" id="PTHR46256">
    <property type="entry name" value="AGAP011099-PA"/>
    <property type="match status" value="1"/>
</dbReference>
<keyword evidence="11" id="KW-0418">Kinase</keyword>
<evidence type="ECO:0000256" key="19">
    <source>
        <dbReference type="ARBA" id="ARBA00047899"/>
    </source>
</evidence>
<evidence type="ECO:0000256" key="17">
    <source>
        <dbReference type="ARBA" id="ARBA00023273"/>
    </source>
</evidence>
<feature type="compositionally biased region" description="Pro residues" evidence="22">
    <location>
        <begin position="1393"/>
        <end position="1407"/>
    </location>
</feature>
<dbReference type="InterPro" id="IPR027417">
    <property type="entry name" value="P-loop_NTPase"/>
</dbReference>
<feature type="compositionally biased region" description="Basic and acidic residues" evidence="22">
    <location>
        <begin position="19"/>
        <end position="31"/>
    </location>
</feature>
<keyword evidence="10 21" id="KW-0547">Nucleotide-binding</keyword>
<feature type="region of interest" description="Disordered" evidence="22">
    <location>
        <begin position="1"/>
        <end position="31"/>
    </location>
</feature>
<dbReference type="InterPro" id="IPR000719">
    <property type="entry name" value="Prot_kinase_dom"/>
</dbReference>
<dbReference type="GO" id="GO:0003779">
    <property type="term" value="F:actin binding"/>
    <property type="evidence" value="ECO:0007669"/>
    <property type="project" value="UniProtKB-KW"/>
</dbReference>
<dbReference type="Pfam" id="PF00069">
    <property type="entry name" value="Pkinase"/>
    <property type="match status" value="1"/>
</dbReference>
<dbReference type="InterPro" id="IPR000048">
    <property type="entry name" value="IQ_motif_EF-hand-BS"/>
</dbReference>
<dbReference type="GO" id="GO:0005737">
    <property type="term" value="C:cytoplasm"/>
    <property type="evidence" value="ECO:0007669"/>
    <property type="project" value="UniProtKB-ARBA"/>
</dbReference>
<dbReference type="GO" id="GO:0000146">
    <property type="term" value="F:microfilament motor activity"/>
    <property type="evidence" value="ECO:0007669"/>
    <property type="project" value="TreeGrafter"/>
</dbReference>
<dbReference type="SUPFAM" id="SSF52540">
    <property type="entry name" value="P-loop containing nucleoside triphosphate hydrolases"/>
    <property type="match status" value="1"/>
</dbReference>
<evidence type="ECO:0000256" key="8">
    <source>
        <dbReference type="ARBA" id="ARBA00022679"/>
    </source>
</evidence>
<evidence type="ECO:0000256" key="20">
    <source>
        <dbReference type="ARBA" id="ARBA00048679"/>
    </source>
</evidence>
<accession>A0A0M9A245</accession>
<keyword evidence="8" id="KW-0808">Transferase</keyword>
<dbReference type="Proteomes" id="UP000053105">
    <property type="component" value="Unassembled WGS sequence"/>
</dbReference>
<evidence type="ECO:0000256" key="18">
    <source>
        <dbReference type="ARBA" id="ARBA00023305"/>
    </source>
</evidence>
<sequence length="1679" mass="192454">MSDYGYDSRGRERQRRGGSKGDEDDHDERRNILQRLDSIQDPGKRYLLRECIGSGVCGDVYEAIDQQAGNKRVAVKVQKLTPESQSLIIEEYKILRDFGSHPNLPDFYGIYRRRSGKKTEYDQIWFVMELCEGGTVMDLVHGLLAKDKKMREEHIGFILREVIQAMVYLNEHNVMHRDIRGNNILLTKEGDVKLVDFGLSKMYQGEMGKRYTCVGSPSWMAPEVAMSKENSSEGYGCRADVWAIGITAIELADGKPPFQDMHPTRALFQIVRNPPPNLYRPSNWSQNFNDFIAECLEKNPENRPFMAEIAEHPFLADLPEEDFLLAKEIKILMMDAGVKGKYERRPEVIVRKNFLKTHQTDPLEPMFMEDLAALEVLTEDAILDELHERLRQGYFHSFIGDILLILNPNEKQDIYGSDYHTKYQFKSRSDNAPHIYSVADSAYQDVLHHEEAQHILLAGESNSGKTTNMMHLVQHLMYLGKSLQDIGARLMRAIKVIHAFSNAATPLNTNSTRCVLQIETTYGSSGKASGAIFWLYQLEKWRVSTRDRNQSNFHVMYYFYDGLDATSKLKQYHLPPGRRMRYLRISEKGTERKRSFKVRNDPRGNVAKFEELKENLRILEMEEYCETIWRILAAILALGEIRFVEGKDGEADMDSNDAANRVAQLLNLDEKKFNWALLNYCVVVKGNAVRRKHSCEEAKEARDVLANTIYQRLVDWIVNTINFKFTVTRSLFGDKYAINIMDLFGFECFAVNRLEQLVVNTMNEQMQCYYNQRVFAWEMQEQEEEDIPIQRLHFYDNKDAIDQLMSKDKGLFSTIDEASKNMLDYQYIMTKIQRRADNLYIKPVSSHEFTIAHYTGKLLYDASEIAEKNREFVPPEMIETFRQSTIETMKEMFTNKLTKSGNLTVVVDHPKIAEKKTSKGKWGALMQETSKPRRYNTASRGQYSQTRKMRTCAATFKSTSLEILKNLSAGGGSGGIHFIRCIRSDLEGAPRGFYRDVVRQQIRALAVLDTAKARQRGYPHRVSFPVFLQRYQFLAFDFDENVEITKDNCRLLLIRLKMEGWVIGKTKVFLKYYNEEYLSRLYETQVKKIVKVQCMMRAFLARKNIASKVTKSAKKEVVKKASVKKKETEDMSEDQAAVMIQKAYRGHAVRKEMGPLHGKEKMSPETMDMMKFYSSKWRSKSVFQVLLRYRAARYQDLVQFSQQVHLFNQAIVVSLATTSEQISIDRVDTNVSKSAYLGHLKPPQVHKLPFNFYQELPFPDAKRQMKEIRSRRSASSSTSDDEHEAWDAPLRRQTMPWANRNSRTRDVEVQTTNSPHRVAHSGTEGQSLIDTPFSRDPNISVRCPPEETSRSRMGNSGFQQHSTNRSPVPPANVHNPRSNYDSTGSIRSRKHAPPPPVPFNQSQPPPTRSTDSYSSNVRSKNIDAGSHDWEYDDKTNRSSGNANRFGLANINPIQELQMIGRRNDGNEDTDEPPFNFQAMLRKTSHHRASMKRTPVYDSYSHSPSPLPSTGYRGNRESESNVVYRSGGSRRDSPEWSPNEMVRMSEKYGKEGAWGEDRMGTGVRGNVTSESVTEEIAPGIVVEGYVAEFVKNLRKSLRHNALTISNVLRRSSMAKVHICVNIVNGQIEGMLHCTSSGFTSENPVRPDNPDKPEISSTGLFPDPATHIRAQPALDTDPPDA</sequence>
<evidence type="ECO:0000256" key="9">
    <source>
        <dbReference type="ARBA" id="ARBA00022737"/>
    </source>
</evidence>
<keyword evidence="17" id="KW-0966">Cell projection</keyword>
<comment type="similarity">
    <text evidence="21">Belongs to the TRAFAC class myosin-kinesin ATPase superfamily. Myosin family.</text>
</comment>
<evidence type="ECO:0000256" key="21">
    <source>
        <dbReference type="PROSITE-ProRule" id="PRU00782"/>
    </source>
</evidence>
<dbReference type="PROSITE" id="PS00109">
    <property type="entry name" value="PROTEIN_KINASE_TYR"/>
    <property type="match status" value="1"/>
</dbReference>
<dbReference type="SMART" id="SM00015">
    <property type="entry name" value="IQ"/>
    <property type="match status" value="2"/>
</dbReference>
<dbReference type="InterPro" id="IPR052409">
    <property type="entry name" value="Myosin-III_kinase_activity"/>
</dbReference>